<evidence type="ECO:0000313" key="3">
    <source>
        <dbReference type="Proteomes" id="UP001432027"/>
    </source>
</evidence>
<keyword evidence="3" id="KW-1185">Reference proteome</keyword>
<keyword evidence="1" id="KW-0472">Membrane</keyword>
<feature type="non-terminal residue" evidence="2">
    <location>
        <position position="1"/>
    </location>
</feature>
<feature type="transmembrane region" description="Helical" evidence="1">
    <location>
        <begin position="28"/>
        <end position="46"/>
    </location>
</feature>
<evidence type="ECO:0000256" key="1">
    <source>
        <dbReference type="SAM" id="Phobius"/>
    </source>
</evidence>
<name>A0AAV5TL39_9BILA</name>
<evidence type="ECO:0000313" key="2">
    <source>
        <dbReference type="EMBL" id="GMS95010.1"/>
    </source>
</evidence>
<comment type="caution">
    <text evidence="2">The sequence shown here is derived from an EMBL/GenBank/DDBJ whole genome shotgun (WGS) entry which is preliminary data.</text>
</comment>
<accession>A0AAV5TL39</accession>
<feature type="transmembrane region" description="Helical" evidence="1">
    <location>
        <begin position="58"/>
        <end position="77"/>
    </location>
</feature>
<keyword evidence="1" id="KW-0812">Transmembrane</keyword>
<gene>
    <name evidence="2" type="ORF">PENTCL1PPCAC_17185</name>
</gene>
<protein>
    <recommendedName>
        <fullName evidence="4">G protein-coupled receptor</fullName>
    </recommendedName>
</protein>
<dbReference type="EMBL" id="BTSX01000004">
    <property type="protein sequence ID" value="GMS95010.1"/>
    <property type="molecule type" value="Genomic_DNA"/>
</dbReference>
<evidence type="ECO:0008006" key="4">
    <source>
        <dbReference type="Google" id="ProtNLM"/>
    </source>
</evidence>
<dbReference type="AlphaFoldDB" id="A0AAV5TL39"/>
<dbReference type="PANTHER" id="PTHR45830:SF15">
    <property type="entry name" value="SERPENTINE RECEPTOR, CLASS I"/>
    <property type="match status" value="1"/>
</dbReference>
<dbReference type="PANTHER" id="PTHR45830">
    <property type="entry name" value="SERPENTINE RECEPTOR, CLASS I"/>
    <property type="match status" value="1"/>
</dbReference>
<organism evidence="2 3">
    <name type="scientific">Pristionchus entomophagus</name>
    <dbReference type="NCBI Taxonomy" id="358040"/>
    <lineage>
        <taxon>Eukaryota</taxon>
        <taxon>Metazoa</taxon>
        <taxon>Ecdysozoa</taxon>
        <taxon>Nematoda</taxon>
        <taxon>Chromadorea</taxon>
        <taxon>Rhabditida</taxon>
        <taxon>Rhabditina</taxon>
        <taxon>Diplogasteromorpha</taxon>
        <taxon>Diplogasteroidea</taxon>
        <taxon>Neodiplogasteridae</taxon>
        <taxon>Pristionchus</taxon>
    </lineage>
</organism>
<reference evidence="2" key="1">
    <citation type="submission" date="2023-10" db="EMBL/GenBank/DDBJ databases">
        <title>Genome assembly of Pristionchus species.</title>
        <authorList>
            <person name="Yoshida K."/>
            <person name="Sommer R.J."/>
        </authorList>
    </citation>
    <scope>NUCLEOTIDE SEQUENCE</scope>
    <source>
        <strain evidence="2">RS0144</strain>
    </source>
</reference>
<proteinExistence type="predicted"/>
<dbReference type="Proteomes" id="UP001432027">
    <property type="component" value="Unassembled WGS sequence"/>
</dbReference>
<feature type="non-terminal residue" evidence="2">
    <location>
        <position position="80"/>
    </location>
</feature>
<keyword evidence="1" id="KW-1133">Transmembrane helix</keyword>
<sequence length="80" mass="9614">SQMNGQLDYGFDWDREYFVELAATVRHVYWPISVLIINPFLIFVLYKHTKMSTDCKIAFIVHHIILLSFDFYNGLLYQMY</sequence>